<dbReference type="OrthoDB" id="5086500at2759"/>
<evidence type="ECO:0000313" key="2">
    <source>
        <dbReference type="Proteomes" id="UP000076858"/>
    </source>
</evidence>
<accession>A0A164EH43</accession>
<dbReference type="Proteomes" id="UP000076858">
    <property type="component" value="Unassembled WGS sequence"/>
</dbReference>
<protein>
    <submittedName>
        <fullName evidence="1">Uncharacterized protein</fullName>
    </submittedName>
</protein>
<sequence length="119" mass="13693">PPAYLLLPSEAIEDALNNILKKIPVTHQQTCATYFFRIAQQITSKHKDDEYYLRWDPDTAGIIHPRNIIQIVELYLQALLQLSTTLECSHLMVQNGLLLILWRIANMFDKEVVLTTLCA</sequence>
<dbReference type="AlphaFoldDB" id="A0A164EH43"/>
<dbReference type="EMBL" id="LRGB01023720">
    <property type="protein sequence ID" value="KZR96781.1"/>
    <property type="molecule type" value="Genomic_DNA"/>
</dbReference>
<feature type="non-terminal residue" evidence="1">
    <location>
        <position position="119"/>
    </location>
</feature>
<keyword evidence="2" id="KW-1185">Reference proteome</keyword>
<organism evidence="1 2">
    <name type="scientific">Daphnia magna</name>
    <dbReference type="NCBI Taxonomy" id="35525"/>
    <lineage>
        <taxon>Eukaryota</taxon>
        <taxon>Metazoa</taxon>
        <taxon>Ecdysozoa</taxon>
        <taxon>Arthropoda</taxon>
        <taxon>Crustacea</taxon>
        <taxon>Branchiopoda</taxon>
        <taxon>Diplostraca</taxon>
        <taxon>Cladocera</taxon>
        <taxon>Anomopoda</taxon>
        <taxon>Daphniidae</taxon>
        <taxon>Daphnia</taxon>
    </lineage>
</organism>
<proteinExistence type="predicted"/>
<reference evidence="1 2" key="1">
    <citation type="submission" date="2016-03" db="EMBL/GenBank/DDBJ databases">
        <title>EvidentialGene: Evidence-directed Construction of Genes on Genomes.</title>
        <authorList>
            <person name="Gilbert D.G."/>
            <person name="Choi J.-H."/>
            <person name="Mockaitis K."/>
            <person name="Colbourne J."/>
            <person name="Pfrender M."/>
        </authorList>
    </citation>
    <scope>NUCLEOTIDE SEQUENCE [LARGE SCALE GENOMIC DNA]</scope>
    <source>
        <strain evidence="1 2">Xinb3</strain>
        <tissue evidence="1">Complete organism</tissue>
    </source>
</reference>
<gene>
    <name evidence="1" type="ORF">APZ42_008684</name>
</gene>
<comment type="caution">
    <text evidence="1">The sequence shown here is derived from an EMBL/GenBank/DDBJ whole genome shotgun (WGS) entry which is preliminary data.</text>
</comment>
<feature type="non-terminal residue" evidence="1">
    <location>
        <position position="1"/>
    </location>
</feature>
<name>A0A164EH43_9CRUS</name>
<evidence type="ECO:0000313" key="1">
    <source>
        <dbReference type="EMBL" id="KZR96781.1"/>
    </source>
</evidence>